<comment type="caution">
    <text evidence="1">The sequence shown here is derived from an EMBL/GenBank/DDBJ whole genome shotgun (WGS) entry which is preliminary data.</text>
</comment>
<dbReference type="EMBL" id="CAJJDP010000008">
    <property type="protein sequence ID" value="CAD8137901.1"/>
    <property type="molecule type" value="Genomic_DNA"/>
</dbReference>
<dbReference type="OMA" id="MRFCAPI"/>
<protein>
    <submittedName>
        <fullName evidence="1">Uncharacterized protein</fullName>
    </submittedName>
</protein>
<evidence type="ECO:0000313" key="1">
    <source>
        <dbReference type="EMBL" id="CAD8137901.1"/>
    </source>
</evidence>
<proteinExistence type="predicted"/>
<reference evidence="1" key="1">
    <citation type="submission" date="2021-01" db="EMBL/GenBank/DDBJ databases">
        <authorList>
            <consortium name="Genoscope - CEA"/>
            <person name="William W."/>
        </authorList>
    </citation>
    <scope>NUCLEOTIDE SEQUENCE</scope>
</reference>
<evidence type="ECO:0000313" key="2">
    <source>
        <dbReference type="Proteomes" id="UP000683925"/>
    </source>
</evidence>
<sequence>MYQIFRTIKMMRQIIRPMRFCAPIVATNNYLHLYNLNQFYMSLLIDTNEEDEELMQVNQEREMCRPKLII</sequence>
<dbReference type="AlphaFoldDB" id="A0A8S1S9I2"/>
<organism evidence="1 2">
    <name type="scientific">Paramecium octaurelia</name>
    <dbReference type="NCBI Taxonomy" id="43137"/>
    <lineage>
        <taxon>Eukaryota</taxon>
        <taxon>Sar</taxon>
        <taxon>Alveolata</taxon>
        <taxon>Ciliophora</taxon>
        <taxon>Intramacronucleata</taxon>
        <taxon>Oligohymenophorea</taxon>
        <taxon>Peniculida</taxon>
        <taxon>Parameciidae</taxon>
        <taxon>Paramecium</taxon>
    </lineage>
</organism>
<accession>A0A8S1S9I2</accession>
<dbReference type="OrthoDB" id="10337011at2759"/>
<gene>
    <name evidence="1" type="ORF">POCTA_138.1.T0090083</name>
</gene>
<dbReference type="Proteomes" id="UP000683925">
    <property type="component" value="Unassembled WGS sequence"/>
</dbReference>
<name>A0A8S1S9I2_PAROT</name>
<keyword evidence="2" id="KW-1185">Reference proteome</keyword>